<comment type="similarity">
    <text evidence="2">Belongs to the DoxX family.</text>
</comment>
<dbReference type="RefSeq" id="WP_263342069.1">
    <property type="nucleotide sequence ID" value="NZ_JAGSYH010000009.1"/>
</dbReference>
<proteinExistence type="inferred from homology"/>
<evidence type="ECO:0000256" key="6">
    <source>
        <dbReference type="ARBA" id="ARBA00023136"/>
    </source>
</evidence>
<reference evidence="9" key="1">
    <citation type="journal article" date="2019" name="Int. J. Syst. Evol. Microbiol.">
        <title>The Global Catalogue of Microorganisms (GCM) 10K type strain sequencing project: providing services to taxonomists for standard genome sequencing and annotation.</title>
        <authorList>
            <consortium name="The Broad Institute Genomics Platform"/>
            <consortium name="The Broad Institute Genome Sequencing Center for Infectious Disease"/>
            <person name="Wu L."/>
            <person name="Ma J."/>
        </authorList>
    </citation>
    <scope>NUCLEOTIDE SEQUENCE [LARGE SCALE GENOMIC DNA]</scope>
    <source>
        <strain evidence="9">JCM 4087</strain>
    </source>
</reference>
<keyword evidence="5 7" id="KW-1133">Transmembrane helix</keyword>
<keyword evidence="9" id="KW-1185">Reference proteome</keyword>
<evidence type="ECO:0000256" key="1">
    <source>
        <dbReference type="ARBA" id="ARBA00004651"/>
    </source>
</evidence>
<feature type="transmembrane region" description="Helical" evidence="7">
    <location>
        <begin position="113"/>
        <end position="132"/>
    </location>
</feature>
<dbReference type="Pfam" id="PF07681">
    <property type="entry name" value="DoxX"/>
    <property type="match status" value="1"/>
</dbReference>
<comment type="subcellular location">
    <subcellularLocation>
        <location evidence="1">Cell membrane</location>
        <topology evidence="1">Multi-pass membrane protein</topology>
    </subcellularLocation>
</comment>
<protein>
    <submittedName>
        <fullName evidence="8">DoxX family protein</fullName>
    </submittedName>
</protein>
<feature type="transmembrane region" description="Helical" evidence="7">
    <location>
        <begin position="62"/>
        <end position="92"/>
    </location>
</feature>
<dbReference type="EMBL" id="JBHSPH010000009">
    <property type="protein sequence ID" value="MFC5864334.1"/>
    <property type="molecule type" value="Genomic_DNA"/>
</dbReference>
<dbReference type="PANTHER" id="PTHR33452:SF1">
    <property type="entry name" value="INNER MEMBRANE PROTEIN YPHA-RELATED"/>
    <property type="match status" value="1"/>
</dbReference>
<accession>A0ABW1EJ54</accession>
<keyword evidence="6 7" id="KW-0472">Membrane</keyword>
<evidence type="ECO:0000256" key="7">
    <source>
        <dbReference type="SAM" id="Phobius"/>
    </source>
</evidence>
<evidence type="ECO:0000313" key="9">
    <source>
        <dbReference type="Proteomes" id="UP001596091"/>
    </source>
</evidence>
<name>A0ABW1EJ54_9BACT</name>
<dbReference type="InterPro" id="IPR032808">
    <property type="entry name" value="DoxX"/>
</dbReference>
<keyword evidence="4 7" id="KW-0812">Transmembrane</keyword>
<gene>
    <name evidence="8" type="ORF">ACFPT7_18655</name>
</gene>
<evidence type="ECO:0000256" key="4">
    <source>
        <dbReference type="ARBA" id="ARBA00022692"/>
    </source>
</evidence>
<dbReference type="PANTHER" id="PTHR33452">
    <property type="entry name" value="OXIDOREDUCTASE CATD-RELATED"/>
    <property type="match status" value="1"/>
</dbReference>
<dbReference type="InterPro" id="IPR051907">
    <property type="entry name" value="DoxX-like_oxidoreductase"/>
</dbReference>
<comment type="caution">
    <text evidence="8">The sequence shown here is derived from an EMBL/GenBank/DDBJ whole genome shotgun (WGS) entry which is preliminary data.</text>
</comment>
<sequence length="141" mass="15344">MAIQNSTSGLGLFLVRLLVGGVFLTEGIQKFLFPAALGAGRFAKIGIPAPQYTARFVGGVEVLFGGLLILGLFTTLSAIPLLIDISVALYITKWPMLHKEGIWPTMHESRVDLCMFLGLLAILLLGPGGLSFDRFRRRSLR</sequence>
<keyword evidence="3" id="KW-1003">Cell membrane</keyword>
<dbReference type="Proteomes" id="UP001596091">
    <property type="component" value="Unassembled WGS sequence"/>
</dbReference>
<evidence type="ECO:0000256" key="5">
    <source>
        <dbReference type="ARBA" id="ARBA00022989"/>
    </source>
</evidence>
<evidence type="ECO:0000313" key="8">
    <source>
        <dbReference type="EMBL" id="MFC5864334.1"/>
    </source>
</evidence>
<evidence type="ECO:0000256" key="3">
    <source>
        <dbReference type="ARBA" id="ARBA00022475"/>
    </source>
</evidence>
<evidence type="ECO:0000256" key="2">
    <source>
        <dbReference type="ARBA" id="ARBA00006679"/>
    </source>
</evidence>
<organism evidence="8 9">
    <name type="scientific">Acidicapsa dinghuensis</name>
    <dbReference type="NCBI Taxonomy" id="2218256"/>
    <lineage>
        <taxon>Bacteria</taxon>
        <taxon>Pseudomonadati</taxon>
        <taxon>Acidobacteriota</taxon>
        <taxon>Terriglobia</taxon>
        <taxon>Terriglobales</taxon>
        <taxon>Acidobacteriaceae</taxon>
        <taxon>Acidicapsa</taxon>
    </lineage>
</organism>